<accession>A0A4R3ZX21</accession>
<evidence type="ECO:0000313" key="3">
    <source>
        <dbReference type="Proteomes" id="UP000295805"/>
    </source>
</evidence>
<dbReference type="Proteomes" id="UP000295805">
    <property type="component" value="Unassembled WGS sequence"/>
</dbReference>
<dbReference type="RefSeq" id="WP_243699607.1">
    <property type="nucleotide sequence ID" value="NZ_CP143053.1"/>
</dbReference>
<evidence type="ECO:0000313" key="2">
    <source>
        <dbReference type="EMBL" id="TCW25331.1"/>
    </source>
</evidence>
<comment type="caution">
    <text evidence="2">The sequence shown here is derived from an EMBL/GenBank/DDBJ whole genome shotgun (WGS) entry which is preliminary data.</text>
</comment>
<name>A0A4R3ZX21_9ACTN</name>
<protein>
    <recommendedName>
        <fullName evidence="4">Phosphodiesterase</fullName>
    </recommendedName>
</protein>
<dbReference type="InterPro" id="IPR020835">
    <property type="entry name" value="Catalase_sf"/>
</dbReference>
<sequence>MSRETRKPGRGRSTPADTDDTAATSALVPKTPESKEVALRSAPVSSLVGTAFGAVAAVARLARPKALHPKGVIAKATLSVTGVGRTGSPLLDITGRWPATVRFSRAVGLPDAVPDIGGMAVRIHAERPVDILLASTGTGPLSRYVLTAGWRTTGRTMTSVFPVLVAGRPLLLAAIPGGDGGTWTLQHATPLGRWRTLGRLTVDTWEDDDEDLHFDPIGNRLPGSRYPHVLRALRDPSYPPPRPGVTGPAGRRAQRSAAPRLQ</sequence>
<evidence type="ECO:0000256" key="1">
    <source>
        <dbReference type="SAM" id="MobiDB-lite"/>
    </source>
</evidence>
<dbReference type="SUPFAM" id="SSF56634">
    <property type="entry name" value="Heme-dependent catalase-like"/>
    <property type="match status" value="1"/>
</dbReference>
<feature type="region of interest" description="Disordered" evidence="1">
    <location>
        <begin position="231"/>
        <end position="262"/>
    </location>
</feature>
<dbReference type="Gene3D" id="2.40.180.10">
    <property type="entry name" value="Catalase core domain"/>
    <property type="match status" value="1"/>
</dbReference>
<evidence type="ECO:0008006" key="4">
    <source>
        <dbReference type="Google" id="ProtNLM"/>
    </source>
</evidence>
<dbReference type="EMBL" id="SMCX01000004">
    <property type="protein sequence ID" value="TCW25331.1"/>
    <property type="molecule type" value="Genomic_DNA"/>
</dbReference>
<dbReference type="GeneID" id="89530290"/>
<dbReference type="GO" id="GO:0020037">
    <property type="term" value="F:heme binding"/>
    <property type="evidence" value="ECO:0007669"/>
    <property type="project" value="InterPro"/>
</dbReference>
<organism evidence="2 3">
    <name type="scientific">Dietzia cinnamea</name>
    <dbReference type="NCBI Taxonomy" id="321318"/>
    <lineage>
        <taxon>Bacteria</taxon>
        <taxon>Bacillati</taxon>
        <taxon>Actinomycetota</taxon>
        <taxon>Actinomycetes</taxon>
        <taxon>Mycobacteriales</taxon>
        <taxon>Dietziaceae</taxon>
        <taxon>Dietzia</taxon>
    </lineage>
</organism>
<proteinExistence type="predicted"/>
<reference evidence="2 3" key="1">
    <citation type="submission" date="2019-03" db="EMBL/GenBank/DDBJ databases">
        <title>Root nodule microbial communities of legume samples collected from USA, Mexico and Botswana.</title>
        <authorList>
            <person name="Hirsch A."/>
        </authorList>
    </citation>
    <scope>NUCLEOTIDE SEQUENCE [LARGE SCALE GENOMIC DNA]</scope>
    <source>
        <strain evidence="2 3">55</strain>
    </source>
</reference>
<dbReference type="AlphaFoldDB" id="A0A4R3ZX21"/>
<feature type="region of interest" description="Disordered" evidence="1">
    <location>
        <begin position="1"/>
        <end position="34"/>
    </location>
</feature>
<gene>
    <name evidence="2" type="ORF">EDD19_10450</name>
</gene>